<keyword evidence="2" id="KW-0805">Transcription regulation</keyword>
<evidence type="ECO:0000256" key="3">
    <source>
        <dbReference type="ARBA" id="ARBA00023125"/>
    </source>
</evidence>
<feature type="region of interest" description="Disordered" evidence="5">
    <location>
        <begin position="296"/>
        <end position="321"/>
    </location>
</feature>
<accession>A0ABU2LX21</accession>
<keyword evidence="8" id="KW-1185">Reference proteome</keyword>
<name>A0ABU2LX21_9ACTN</name>
<dbReference type="Gene3D" id="3.40.190.10">
    <property type="entry name" value="Periplasmic binding protein-like II"/>
    <property type="match status" value="2"/>
</dbReference>
<keyword evidence="3" id="KW-0238">DNA-binding</keyword>
<organism evidence="7 8">
    <name type="scientific">Streptomyces millisiae</name>
    <dbReference type="NCBI Taxonomy" id="3075542"/>
    <lineage>
        <taxon>Bacteria</taxon>
        <taxon>Bacillati</taxon>
        <taxon>Actinomycetota</taxon>
        <taxon>Actinomycetes</taxon>
        <taxon>Kitasatosporales</taxon>
        <taxon>Streptomycetaceae</taxon>
        <taxon>Streptomyces</taxon>
    </lineage>
</organism>
<gene>
    <name evidence="7" type="ORF">RNC47_27850</name>
</gene>
<feature type="compositionally biased region" description="Basic and acidic residues" evidence="5">
    <location>
        <begin position="310"/>
        <end position="321"/>
    </location>
</feature>
<proteinExistence type="inferred from homology"/>
<dbReference type="EMBL" id="JAVREM010000055">
    <property type="protein sequence ID" value="MDT0322150.1"/>
    <property type="molecule type" value="Genomic_DNA"/>
</dbReference>
<dbReference type="PROSITE" id="PS50931">
    <property type="entry name" value="HTH_LYSR"/>
    <property type="match status" value="1"/>
</dbReference>
<evidence type="ECO:0000256" key="1">
    <source>
        <dbReference type="ARBA" id="ARBA00009437"/>
    </source>
</evidence>
<evidence type="ECO:0000256" key="5">
    <source>
        <dbReference type="SAM" id="MobiDB-lite"/>
    </source>
</evidence>
<comment type="similarity">
    <text evidence="1">Belongs to the LysR transcriptional regulatory family.</text>
</comment>
<dbReference type="InterPro" id="IPR036388">
    <property type="entry name" value="WH-like_DNA-bd_sf"/>
</dbReference>
<dbReference type="Proteomes" id="UP001183420">
    <property type="component" value="Unassembled WGS sequence"/>
</dbReference>
<dbReference type="Gene3D" id="1.10.10.10">
    <property type="entry name" value="Winged helix-like DNA-binding domain superfamily/Winged helix DNA-binding domain"/>
    <property type="match status" value="1"/>
</dbReference>
<comment type="caution">
    <text evidence="7">The sequence shown here is derived from an EMBL/GenBank/DDBJ whole genome shotgun (WGS) entry which is preliminary data.</text>
</comment>
<dbReference type="Pfam" id="PF03466">
    <property type="entry name" value="LysR_substrate"/>
    <property type="match status" value="1"/>
</dbReference>
<dbReference type="PANTHER" id="PTHR30346:SF29">
    <property type="entry name" value="LYSR SUBSTRATE-BINDING"/>
    <property type="match status" value="1"/>
</dbReference>
<dbReference type="SUPFAM" id="SSF53850">
    <property type="entry name" value="Periplasmic binding protein-like II"/>
    <property type="match status" value="1"/>
</dbReference>
<dbReference type="InterPro" id="IPR000847">
    <property type="entry name" value="LysR_HTH_N"/>
</dbReference>
<evidence type="ECO:0000313" key="7">
    <source>
        <dbReference type="EMBL" id="MDT0322150.1"/>
    </source>
</evidence>
<evidence type="ECO:0000256" key="4">
    <source>
        <dbReference type="ARBA" id="ARBA00023163"/>
    </source>
</evidence>
<keyword evidence="4" id="KW-0804">Transcription</keyword>
<feature type="domain" description="HTH lysR-type" evidence="6">
    <location>
        <begin position="1"/>
        <end position="59"/>
    </location>
</feature>
<evidence type="ECO:0000256" key="2">
    <source>
        <dbReference type="ARBA" id="ARBA00023015"/>
    </source>
</evidence>
<dbReference type="SUPFAM" id="SSF46785">
    <property type="entry name" value="Winged helix' DNA-binding domain"/>
    <property type="match status" value="1"/>
</dbReference>
<dbReference type="PANTHER" id="PTHR30346">
    <property type="entry name" value="TRANSCRIPTIONAL DUAL REGULATOR HCAR-RELATED"/>
    <property type="match status" value="1"/>
</dbReference>
<reference evidence="8" key="1">
    <citation type="submission" date="2023-07" db="EMBL/GenBank/DDBJ databases">
        <title>30 novel species of actinomycetes from the DSMZ collection.</title>
        <authorList>
            <person name="Nouioui I."/>
        </authorList>
    </citation>
    <scope>NUCLEOTIDE SEQUENCE [LARGE SCALE GENOMIC DNA]</scope>
    <source>
        <strain evidence="8">DSM 44918</strain>
    </source>
</reference>
<evidence type="ECO:0000313" key="8">
    <source>
        <dbReference type="Proteomes" id="UP001183420"/>
    </source>
</evidence>
<evidence type="ECO:0000259" key="6">
    <source>
        <dbReference type="PROSITE" id="PS50931"/>
    </source>
</evidence>
<sequence length="321" mass="34669">MYNLRRLEILRELRHRGTLAAVAAALSYSPSAVSQQLSQLEREVGAPLLEPHGRRVRLTPQAEILVAHTEAVLRRLDRAAADIAASLAEVTGSLRIAGFQTAALALLPPALSWLRETHPGVRLTFTQAEPDTALPALLARDCDLVVDEVFPGRPQARAAEVEHRTLWRDPMRLATREPAELAALAGRPWAMEPVGTPAREWTTAVCREAGFEPDVAFESADMLVHAELVAAGHAAAFLPDLLWYDRRPPVALRHLAADHHRDVLVTVRSGAAEHPLVQAVLAALTAAADAARAAVRQHLGQGGSPPCDAQDTRRPAPDAGR</sequence>
<protein>
    <submittedName>
        <fullName evidence="7">LysR family transcriptional regulator</fullName>
    </submittedName>
</protein>
<dbReference type="Pfam" id="PF00126">
    <property type="entry name" value="HTH_1"/>
    <property type="match status" value="1"/>
</dbReference>
<dbReference type="InterPro" id="IPR005119">
    <property type="entry name" value="LysR_subst-bd"/>
</dbReference>
<dbReference type="RefSeq" id="WP_311602622.1">
    <property type="nucleotide sequence ID" value="NZ_JAVREM010000055.1"/>
</dbReference>
<dbReference type="InterPro" id="IPR036390">
    <property type="entry name" value="WH_DNA-bd_sf"/>
</dbReference>